<dbReference type="Pfam" id="PF07081">
    <property type="entry name" value="DUF1349"/>
    <property type="match status" value="1"/>
</dbReference>
<reference evidence="1" key="1">
    <citation type="submission" date="2021-12" db="EMBL/GenBank/DDBJ databases">
        <authorList>
            <person name="King R."/>
        </authorList>
    </citation>
    <scope>NUCLEOTIDE SEQUENCE</scope>
</reference>
<dbReference type="InterPro" id="IPR015987">
    <property type="entry name" value="UCP022704"/>
</dbReference>
<name>A0A9P0FY98_CHRIL</name>
<dbReference type="Gene3D" id="2.60.120.200">
    <property type="match status" value="1"/>
</dbReference>
<dbReference type="Proteomes" id="UP001154114">
    <property type="component" value="Chromosome 26"/>
</dbReference>
<evidence type="ECO:0000313" key="1">
    <source>
        <dbReference type="EMBL" id="CAH0598775.1"/>
    </source>
</evidence>
<dbReference type="OrthoDB" id="42525at2759"/>
<protein>
    <recommendedName>
        <fullName evidence="3">DUF1349 domain-containing protein</fullName>
    </recommendedName>
</protein>
<dbReference type="SUPFAM" id="SSF49899">
    <property type="entry name" value="Concanavalin A-like lectins/glucanases"/>
    <property type="match status" value="1"/>
</dbReference>
<sequence>MEASNFDQLNLGEFKWVNEPKEWKVNGKVLEVTTDEEGDYWQGTWYNFYHNSGHIYGLEIKDDFSFSACIEGEYIKLYDQAGLMIYQDEKHWLKAGIEYNDDQPMISSVLTNEVSDWGTGVFTGNPKKFYLRVTRKGDVVCVKYSLDKKQWLLLRLCPMKFGGKPCFIGLFCCTPLRKGMKVKFSEMTVTGPGEDILHAN</sequence>
<dbReference type="InterPro" id="IPR009784">
    <property type="entry name" value="DUF1349"/>
</dbReference>
<dbReference type="EMBL" id="LR824029">
    <property type="protein sequence ID" value="CAH0598775.1"/>
    <property type="molecule type" value="Genomic_DNA"/>
</dbReference>
<dbReference type="AlphaFoldDB" id="A0A9P0FY98"/>
<evidence type="ECO:0000313" key="2">
    <source>
        <dbReference type="Proteomes" id="UP001154114"/>
    </source>
</evidence>
<dbReference type="PIRSF" id="PIRSF022704">
    <property type="entry name" value="UCP022704"/>
    <property type="match status" value="1"/>
</dbReference>
<keyword evidence="2" id="KW-1185">Reference proteome</keyword>
<gene>
    <name evidence="1" type="ORF">CINC_LOCUS8415</name>
</gene>
<evidence type="ECO:0008006" key="3">
    <source>
        <dbReference type="Google" id="ProtNLM"/>
    </source>
</evidence>
<accession>A0A9P0FY98</accession>
<dbReference type="PANTHER" id="PTHR35332">
    <property type="entry name" value="REGULATION OF ENOLASE PROTEIN 1"/>
    <property type="match status" value="1"/>
</dbReference>
<dbReference type="InterPro" id="IPR013320">
    <property type="entry name" value="ConA-like_dom_sf"/>
</dbReference>
<organism evidence="1 2">
    <name type="scientific">Chrysodeixis includens</name>
    <name type="common">Soybean looper</name>
    <name type="synonym">Pseudoplusia includens</name>
    <dbReference type="NCBI Taxonomy" id="689277"/>
    <lineage>
        <taxon>Eukaryota</taxon>
        <taxon>Metazoa</taxon>
        <taxon>Ecdysozoa</taxon>
        <taxon>Arthropoda</taxon>
        <taxon>Hexapoda</taxon>
        <taxon>Insecta</taxon>
        <taxon>Pterygota</taxon>
        <taxon>Neoptera</taxon>
        <taxon>Endopterygota</taxon>
        <taxon>Lepidoptera</taxon>
        <taxon>Glossata</taxon>
        <taxon>Ditrysia</taxon>
        <taxon>Noctuoidea</taxon>
        <taxon>Noctuidae</taxon>
        <taxon>Plusiinae</taxon>
        <taxon>Chrysodeixis</taxon>
    </lineage>
</organism>
<proteinExistence type="predicted"/>
<dbReference type="PANTHER" id="PTHR35332:SF2">
    <property type="entry name" value="REGULATION OF ENOLASE PROTEIN 1"/>
    <property type="match status" value="1"/>
</dbReference>